<comment type="caution">
    <text evidence="2">The sequence shown here is derived from an EMBL/GenBank/DDBJ whole genome shotgun (WGS) entry which is preliminary data.</text>
</comment>
<dbReference type="GO" id="GO:0047429">
    <property type="term" value="F:nucleoside triphosphate diphosphatase activity"/>
    <property type="evidence" value="ECO:0007669"/>
    <property type="project" value="InterPro"/>
</dbReference>
<dbReference type="AlphaFoldDB" id="A0A0G0V263"/>
<gene>
    <name evidence="2" type="ORF">UU41_C0001G0033</name>
</gene>
<dbReference type="EMBL" id="LCAN01000001">
    <property type="protein sequence ID" value="KKR95043.1"/>
    <property type="molecule type" value="Genomic_DNA"/>
</dbReference>
<dbReference type="PATRIC" id="fig|1618474.3.peg.35"/>
<proteinExistence type="predicted"/>
<dbReference type="PIRSF" id="PIRSF029826">
    <property type="entry name" value="UCP029826_pph"/>
    <property type="match status" value="1"/>
</dbReference>
<feature type="region of interest" description="Disordered" evidence="1">
    <location>
        <begin position="99"/>
        <end position="119"/>
    </location>
</feature>
<dbReference type="PANTHER" id="PTHR46523">
    <property type="entry name" value="DCTP PYROPHOSPHATASE 1"/>
    <property type="match status" value="1"/>
</dbReference>
<dbReference type="GO" id="GO:0009143">
    <property type="term" value="P:nucleoside triphosphate catabolic process"/>
    <property type="evidence" value="ECO:0007669"/>
    <property type="project" value="InterPro"/>
</dbReference>
<organism evidence="2 3">
    <name type="scientific">Candidatus Roizmanbacteria bacterium GW2011_GWA1_41_13</name>
    <dbReference type="NCBI Taxonomy" id="1618474"/>
    <lineage>
        <taxon>Bacteria</taxon>
        <taxon>Candidatus Roizmaniibacteriota</taxon>
    </lineage>
</organism>
<reference evidence="2 3" key="1">
    <citation type="journal article" date="2015" name="Nature">
        <title>rRNA introns, odd ribosomes, and small enigmatic genomes across a large radiation of phyla.</title>
        <authorList>
            <person name="Brown C.T."/>
            <person name="Hug L.A."/>
            <person name="Thomas B.C."/>
            <person name="Sharon I."/>
            <person name="Castelle C.J."/>
            <person name="Singh A."/>
            <person name="Wilkins M.J."/>
            <person name="Williams K.H."/>
            <person name="Banfield J.F."/>
        </authorList>
    </citation>
    <scope>NUCLEOTIDE SEQUENCE [LARGE SCALE GENOMIC DNA]</scope>
</reference>
<dbReference type="PANTHER" id="PTHR46523:SF1">
    <property type="entry name" value="DCTP PYROPHOSPHATASE 1"/>
    <property type="match status" value="1"/>
</dbReference>
<evidence type="ECO:0000313" key="3">
    <source>
        <dbReference type="Proteomes" id="UP000034961"/>
    </source>
</evidence>
<protein>
    <recommendedName>
        <fullName evidence="4">MazG nucleotide pyrophosphohydrolase</fullName>
    </recommendedName>
</protein>
<name>A0A0G0V263_9BACT</name>
<evidence type="ECO:0000256" key="1">
    <source>
        <dbReference type="SAM" id="MobiDB-lite"/>
    </source>
</evidence>
<dbReference type="Proteomes" id="UP000034961">
    <property type="component" value="Unassembled WGS sequence"/>
</dbReference>
<accession>A0A0G0V263</accession>
<evidence type="ECO:0008006" key="4">
    <source>
        <dbReference type="Google" id="ProtNLM"/>
    </source>
</evidence>
<dbReference type="SUPFAM" id="SSF101386">
    <property type="entry name" value="all-alpha NTP pyrophosphatases"/>
    <property type="match status" value="1"/>
</dbReference>
<dbReference type="InterPro" id="IPR052555">
    <property type="entry name" value="dCTP_Pyrophosphatase"/>
</dbReference>
<evidence type="ECO:0000313" key="2">
    <source>
        <dbReference type="EMBL" id="KKR95043.1"/>
    </source>
</evidence>
<dbReference type="InterPro" id="IPR025984">
    <property type="entry name" value="DCTPP"/>
</dbReference>
<dbReference type="Pfam" id="PF12643">
    <property type="entry name" value="MazG-like"/>
    <property type="match status" value="1"/>
</dbReference>
<dbReference type="Gene3D" id="1.10.287.1080">
    <property type="entry name" value="MazG-like"/>
    <property type="match status" value="1"/>
</dbReference>
<dbReference type="CDD" id="cd11537">
    <property type="entry name" value="NTP-PPase_RS21-C6_like"/>
    <property type="match status" value="1"/>
</dbReference>
<sequence>MIKPSSTLQSLTRKIIKFRDDRDWKQFHNPKDVALSLMLEAGEVAEHFQWKSNEEIEKYIKSHRAEIGEELADVFYWVLLLSHDLNIDITKALDKKMEKNKKKYPAKKAKGRNVKYNRL</sequence>